<dbReference type="InterPro" id="IPR023313">
    <property type="entry name" value="UBQ-conjugating_AS"/>
</dbReference>
<protein>
    <submittedName>
        <fullName evidence="6">E2 ubiquitin-conjugating enzyme 7</fullName>
    </submittedName>
</protein>
<name>A0ABR0SPS4_9HYPO</name>
<dbReference type="Gene3D" id="3.10.110.10">
    <property type="entry name" value="Ubiquitin Conjugating Enzyme"/>
    <property type="match status" value="1"/>
</dbReference>
<feature type="compositionally biased region" description="Basic residues" evidence="4">
    <location>
        <begin position="185"/>
        <end position="209"/>
    </location>
</feature>
<keyword evidence="1" id="KW-0808">Transferase</keyword>
<dbReference type="EMBL" id="JAVFKD010000012">
    <property type="protein sequence ID" value="KAK5993725.1"/>
    <property type="molecule type" value="Genomic_DNA"/>
</dbReference>
<evidence type="ECO:0000259" key="5">
    <source>
        <dbReference type="PROSITE" id="PS50127"/>
    </source>
</evidence>
<dbReference type="SMART" id="SM00212">
    <property type="entry name" value="UBCc"/>
    <property type="match status" value="1"/>
</dbReference>
<keyword evidence="7" id="KW-1185">Reference proteome</keyword>
<dbReference type="PANTHER" id="PTHR38795:SF1">
    <property type="entry name" value="DUF6604 DOMAIN-CONTAINING PROTEIN"/>
    <property type="match status" value="1"/>
</dbReference>
<feature type="compositionally biased region" description="Acidic residues" evidence="4">
    <location>
        <begin position="166"/>
        <end position="179"/>
    </location>
</feature>
<dbReference type="PROSITE" id="PS50127">
    <property type="entry name" value="UBC_2"/>
    <property type="match status" value="1"/>
</dbReference>
<comment type="caution">
    <text evidence="6">The sequence shown here is derived from an EMBL/GenBank/DDBJ whole genome shotgun (WGS) entry which is preliminary data.</text>
</comment>
<sequence length="1105" mass="126533">MRIQNSYLEYKRDTRHLLYWMIRASNAIIKSLAAAGDESALGLNATGQVPVSSLVPISELIAKHLNNIPSTIYRLFRSVIDLRSAHHQQFQQLASLHPDSEVEESNDKHKFFIDTLTEAFEILGGNAWLSKQKAHGSKTEDIEEDIDQVIFSNKFSALKVSEAAENGDEYDNVDDDESGGESRPYQRRQKRTPKGKGKKGKGKKTKQKRQTKEQNIDDVPLESYRIIEGEKGIMTEYLMSVIALTQRWVELRLYVQELWMEVAYDNLNGAVAGTLSNIAINMIKQSESIIFVDFPGHDSYETIMNTITRGDPEKTQKNLQEALASWTSTLEMDIKEIFLIYAYRDLVDFIEDFQKTRSGKPTRPMLNEIGNWDPNLKLEGATDEERLKWRRSYTINWLYDLVNVFSHVVVQKNTMYGEKHRYELVDWSPQGPWALERRLFGINEFAGEVTKLAMLKPGADFRKKIQPHLVFQLQCIVDSLTASRGWSITPLRSRTVTKPATGFQPRRDVDLFLDREGKRLGKGFLIGVYALLNLLEKSETTTGSSEIRQTLHEVMKLMSVEFISWLGESKYTHGLETIPPSRFSNTNSNGLWEYSPFLCGVGLMESLEIAYRLSMLVWESLLEPMLAMHLHNMLVQKKYLSEPVETFAGLEALFPGVFFAKEAPKSDFWSALNKHAMAHGSRRTERERRANVRAAAKANDVHHMLSLVNNRFFKQKSNLVLYREADWDPDRIPESDIQPWCFLSMIRISQTKSFIDPVTGERRLEDTDLVKRKRAMGFVDKYLMSFGPGLRESMDYRNQLLSHMEKHLPDGWTTESLPNLTPGKNKSQEEEAGAISDSTLLDLLKIDINEDVEGMRPTSSLNYPWITGRMVHVFIELEKQLEGLKNRTYMAIYGEDVKISSNKRVALTVEILKGYDEECIKVLVDIFEDHRGENLVDNIYWEKLDLNLGRVKRAAEKARAQQSITAGPVSEDDLLHWECLIQGPEGTPFEGGVFPAELKFPKDYPLAPPSMKFLSEVWHPNVYPSGLVCISILHPPGDDPNHYEHASERWSPIQSVEKILISVMSMLAEPNDESPANVEAAKMWRDRRDEYERVVRDSVKRMLGL</sequence>
<evidence type="ECO:0000256" key="4">
    <source>
        <dbReference type="SAM" id="MobiDB-lite"/>
    </source>
</evidence>
<evidence type="ECO:0000256" key="1">
    <source>
        <dbReference type="ARBA" id="ARBA00022679"/>
    </source>
</evidence>
<accession>A0ABR0SPS4</accession>
<feature type="domain" description="UBC core" evidence="5">
    <location>
        <begin position="943"/>
        <end position="1104"/>
    </location>
</feature>
<evidence type="ECO:0000313" key="6">
    <source>
        <dbReference type="EMBL" id="KAK5993725.1"/>
    </source>
</evidence>
<evidence type="ECO:0000313" key="7">
    <source>
        <dbReference type="Proteomes" id="UP001338125"/>
    </source>
</evidence>
<dbReference type="InterPro" id="IPR016864">
    <property type="entry name" value="UCP028035"/>
</dbReference>
<organism evidence="6 7">
    <name type="scientific">Cladobotryum mycophilum</name>
    <dbReference type="NCBI Taxonomy" id="491253"/>
    <lineage>
        <taxon>Eukaryota</taxon>
        <taxon>Fungi</taxon>
        <taxon>Dikarya</taxon>
        <taxon>Ascomycota</taxon>
        <taxon>Pezizomycotina</taxon>
        <taxon>Sordariomycetes</taxon>
        <taxon>Hypocreomycetidae</taxon>
        <taxon>Hypocreales</taxon>
        <taxon>Hypocreaceae</taxon>
        <taxon>Cladobotryum</taxon>
    </lineage>
</organism>
<feature type="region of interest" description="Disordered" evidence="4">
    <location>
        <begin position="166"/>
        <end position="215"/>
    </location>
</feature>
<dbReference type="CDD" id="cd23796">
    <property type="entry name" value="UBCc_UBE2G2"/>
    <property type="match status" value="1"/>
</dbReference>
<dbReference type="InterPro" id="IPR016135">
    <property type="entry name" value="UBQ-conjugating_enzyme/RWD"/>
</dbReference>
<gene>
    <name evidence="6" type="ORF">PT974_07161</name>
</gene>
<dbReference type="Pfam" id="PF20253">
    <property type="entry name" value="DUF6604"/>
    <property type="match status" value="1"/>
</dbReference>
<dbReference type="PANTHER" id="PTHR38795">
    <property type="entry name" value="DUF6604 DOMAIN-CONTAINING PROTEIN"/>
    <property type="match status" value="1"/>
</dbReference>
<dbReference type="SUPFAM" id="SSF54495">
    <property type="entry name" value="UBC-like"/>
    <property type="match status" value="1"/>
</dbReference>
<reference evidence="6 7" key="1">
    <citation type="submission" date="2024-01" db="EMBL/GenBank/DDBJ databases">
        <title>Complete genome of Cladobotryum mycophilum ATHUM6906.</title>
        <authorList>
            <person name="Christinaki A.C."/>
            <person name="Myridakis A.I."/>
            <person name="Kouvelis V.N."/>
        </authorList>
    </citation>
    <scope>NUCLEOTIDE SEQUENCE [LARGE SCALE GENOMIC DNA]</scope>
    <source>
        <strain evidence="6 7">ATHUM6906</strain>
    </source>
</reference>
<evidence type="ECO:0000256" key="2">
    <source>
        <dbReference type="ARBA" id="ARBA00022786"/>
    </source>
</evidence>
<dbReference type="Pfam" id="PF00179">
    <property type="entry name" value="UQ_con"/>
    <property type="match status" value="1"/>
</dbReference>
<feature type="active site" description="Glycyl thioester intermediate" evidence="3">
    <location>
        <position position="1029"/>
    </location>
</feature>
<dbReference type="InterPro" id="IPR046539">
    <property type="entry name" value="DUF6604"/>
</dbReference>
<dbReference type="PROSITE" id="PS00183">
    <property type="entry name" value="UBC_1"/>
    <property type="match status" value="1"/>
</dbReference>
<proteinExistence type="predicted"/>
<dbReference type="InterPro" id="IPR000608">
    <property type="entry name" value="UBC"/>
</dbReference>
<keyword evidence="2" id="KW-0833">Ubl conjugation pathway</keyword>
<dbReference type="PIRSF" id="PIRSF028035">
    <property type="entry name" value="UCP028035"/>
    <property type="match status" value="1"/>
</dbReference>
<evidence type="ECO:0000256" key="3">
    <source>
        <dbReference type="PROSITE-ProRule" id="PRU10133"/>
    </source>
</evidence>
<dbReference type="Proteomes" id="UP001338125">
    <property type="component" value="Unassembled WGS sequence"/>
</dbReference>